<evidence type="ECO:0000259" key="9">
    <source>
        <dbReference type="Pfam" id="PF04290"/>
    </source>
</evidence>
<dbReference type="Pfam" id="PF04290">
    <property type="entry name" value="DctQ"/>
    <property type="match status" value="1"/>
</dbReference>
<keyword evidence="2" id="KW-0813">Transport</keyword>
<dbReference type="RefSeq" id="WP_092690859.1">
    <property type="nucleotide sequence ID" value="NZ_FNBK01000006.1"/>
</dbReference>
<feature type="transmembrane region" description="Helical" evidence="8">
    <location>
        <begin position="60"/>
        <end position="81"/>
    </location>
</feature>
<keyword evidence="7 8" id="KW-0472">Membrane</keyword>
<keyword evidence="3" id="KW-1003">Cell membrane</keyword>
<evidence type="ECO:0000256" key="6">
    <source>
        <dbReference type="ARBA" id="ARBA00022989"/>
    </source>
</evidence>
<evidence type="ECO:0000256" key="3">
    <source>
        <dbReference type="ARBA" id="ARBA00022475"/>
    </source>
</evidence>
<feature type="transmembrane region" description="Helical" evidence="8">
    <location>
        <begin position="29"/>
        <end position="48"/>
    </location>
</feature>
<evidence type="ECO:0000256" key="7">
    <source>
        <dbReference type="ARBA" id="ARBA00023136"/>
    </source>
</evidence>
<evidence type="ECO:0000256" key="1">
    <source>
        <dbReference type="ARBA" id="ARBA00004429"/>
    </source>
</evidence>
<name>A0A1G7KTV4_9EURY</name>
<evidence type="ECO:0000313" key="11">
    <source>
        <dbReference type="Proteomes" id="UP000199076"/>
    </source>
</evidence>
<keyword evidence="4" id="KW-0997">Cell inner membrane</keyword>
<protein>
    <submittedName>
        <fullName evidence="10">TRAP-type C4-dicarboxylate transport system, small permease component</fullName>
    </submittedName>
</protein>
<dbReference type="EMBL" id="FNBK01000006">
    <property type="protein sequence ID" value="SDF40668.1"/>
    <property type="molecule type" value="Genomic_DNA"/>
</dbReference>
<evidence type="ECO:0000313" key="10">
    <source>
        <dbReference type="EMBL" id="SDF40668.1"/>
    </source>
</evidence>
<dbReference type="PANTHER" id="PTHR35011">
    <property type="entry name" value="2,3-DIKETO-L-GULONATE TRAP TRANSPORTER SMALL PERMEASE PROTEIN YIAM"/>
    <property type="match status" value="1"/>
</dbReference>
<gene>
    <name evidence="10" type="ORF">SAMN05216218_10630</name>
</gene>
<keyword evidence="11" id="KW-1185">Reference proteome</keyword>
<proteinExistence type="predicted"/>
<evidence type="ECO:0000256" key="2">
    <source>
        <dbReference type="ARBA" id="ARBA00022448"/>
    </source>
</evidence>
<dbReference type="GO" id="GO:0005886">
    <property type="term" value="C:plasma membrane"/>
    <property type="evidence" value="ECO:0007669"/>
    <property type="project" value="UniProtKB-SubCell"/>
</dbReference>
<accession>A0A1G7KTV4</accession>
<sequence>MSPLLDSESAPLPQRHLSRLRDLEKNLESYLAMGFILLYAVLVVYKILSRLLFDAYSFVWLQEVIIGLFIWAAWLSTASLVRSDDHIRFSAVIKRLPRWGVYGVYCIEWLLWLTLSGVIVQYSLRYIEQSVRSGTTITGTPIPEYLLYLSVTVGFALVFVRTCQQFVIVTRKYRAGEELLTGSDLGSE</sequence>
<feature type="transmembrane region" description="Helical" evidence="8">
    <location>
        <begin position="102"/>
        <end position="125"/>
    </location>
</feature>
<dbReference type="OrthoDB" id="195302at2157"/>
<evidence type="ECO:0000256" key="4">
    <source>
        <dbReference type="ARBA" id="ARBA00022519"/>
    </source>
</evidence>
<dbReference type="STRING" id="660518.SAMN05216218_10630"/>
<reference evidence="11" key="1">
    <citation type="submission" date="2016-10" db="EMBL/GenBank/DDBJ databases">
        <authorList>
            <person name="Varghese N."/>
            <person name="Submissions S."/>
        </authorList>
    </citation>
    <scope>NUCLEOTIDE SEQUENCE [LARGE SCALE GENOMIC DNA]</scope>
    <source>
        <strain evidence="11">IBRC-M 10760</strain>
    </source>
</reference>
<evidence type="ECO:0000256" key="8">
    <source>
        <dbReference type="SAM" id="Phobius"/>
    </source>
</evidence>
<keyword evidence="5 8" id="KW-0812">Transmembrane</keyword>
<keyword evidence="6 8" id="KW-1133">Transmembrane helix</keyword>
<dbReference type="Proteomes" id="UP000199076">
    <property type="component" value="Unassembled WGS sequence"/>
</dbReference>
<dbReference type="AlphaFoldDB" id="A0A1G7KTV4"/>
<dbReference type="InterPro" id="IPR007387">
    <property type="entry name" value="TRAP_DctQ"/>
</dbReference>
<evidence type="ECO:0000256" key="5">
    <source>
        <dbReference type="ARBA" id="ARBA00022692"/>
    </source>
</evidence>
<organism evidence="10 11">
    <name type="scientific">Halorientalis regularis</name>
    <dbReference type="NCBI Taxonomy" id="660518"/>
    <lineage>
        <taxon>Archaea</taxon>
        <taxon>Methanobacteriati</taxon>
        <taxon>Methanobacteriota</taxon>
        <taxon>Stenosarchaea group</taxon>
        <taxon>Halobacteria</taxon>
        <taxon>Halobacteriales</taxon>
        <taxon>Haloarculaceae</taxon>
        <taxon>Halorientalis</taxon>
    </lineage>
</organism>
<feature type="transmembrane region" description="Helical" evidence="8">
    <location>
        <begin position="145"/>
        <end position="163"/>
    </location>
</feature>
<dbReference type="InterPro" id="IPR055348">
    <property type="entry name" value="DctQ"/>
</dbReference>
<comment type="subcellular location">
    <subcellularLocation>
        <location evidence="1">Cell inner membrane</location>
        <topology evidence="1">Multi-pass membrane protein</topology>
    </subcellularLocation>
</comment>
<feature type="domain" description="Tripartite ATP-independent periplasmic transporters DctQ component" evidence="9">
    <location>
        <begin position="40"/>
        <end position="167"/>
    </location>
</feature>